<dbReference type="InterPro" id="IPR023170">
    <property type="entry name" value="HhH_base_excis_C"/>
</dbReference>
<dbReference type="CDD" id="cd00056">
    <property type="entry name" value="ENDO3c"/>
    <property type="match status" value="1"/>
</dbReference>
<evidence type="ECO:0000256" key="7">
    <source>
        <dbReference type="ARBA" id="ARBA00023014"/>
    </source>
</evidence>
<keyword evidence="3" id="KW-0479">Metal-binding</keyword>
<dbReference type="Pfam" id="PF00730">
    <property type="entry name" value="HhH-GPD"/>
    <property type="match status" value="1"/>
</dbReference>
<dbReference type="GO" id="GO:0006298">
    <property type="term" value="P:mismatch repair"/>
    <property type="evidence" value="ECO:0007669"/>
    <property type="project" value="TreeGrafter"/>
</dbReference>
<keyword evidence="7" id="KW-0411">Iron-sulfur</keyword>
<accession>A0A1G2SL55</accession>
<evidence type="ECO:0000256" key="4">
    <source>
        <dbReference type="ARBA" id="ARBA00022763"/>
    </source>
</evidence>
<dbReference type="SUPFAM" id="SSF48150">
    <property type="entry name" value="DNA-glycosylase"/>
    <property type="match status" value="1"/>
</dbReference>
<dbReference type="GO" id="GO:0032357">
    <property type="term" value="F:oxidized purine DNA binding"/>
    <property type="evidence" value="ECO:0007669"/>
    <property type="project" value="TreeGrafter"/>
</dbReference>
<protein>
    <recommendedName>
        <fullName evidence="10">HhH-GPD domain-containing protein</fullName>
    </recommendedName>
</protein>
<dbReference type="InterPro" id="IPR003265">
    <property type="entry name" value="HhH-GPD_domain"/>
</dbReference>
<sequence length="267" mass="30709">MNDQEKEFVRTVRQFYRKNRRDLPWRETSDPYKILVSEVMLQQTQVSRVGKKYPEFLRVFPTVKKLASAPTSEVLKVWQGMGYNRRALALKRAAEGIVVEHKGKVPNNPELLEMLPGIGHYTARAIVAFAFNTPHVFIETNIRRVYIHHFFPRAKSVPDKKLLPLIEATLDRKNPREWYAALMDYGSTLPKTTLNPNRQSKHYVKQKPFKGSNREVRGKILKLLTAEGGKTLPALTKHIQYPSLADNLAALAKEGFIRKEGRTFSLV</sequence>
<dbReference type="Gene3D" id="1.10.340.30">
    <property type="entry name" value="Hypothetical protein, domain 2"/>
    <property type="match status" value="1"/>
</dbReference>
<comment type="caution">
    <text evidence="11">The sequence shown here is derived from an EMBL/GenBank/DDBJ whole genome shotgun (WGS) entry which is preliminary data.</text>
</comment>
<dbReference type="InterPro" id="IPR004036">
    <property type="entry name" value="Endonuclease-III-like_CS2"/>
</dbReference>
<dbReference type="PANTHER" id="PTHR42944">
    <property type="entry name" value="ADENINE DNA GLYCOSYLASE"/>
    <property type="match status" value="1"/>
</dbReference>
<dbReference type="GO" id="GO:0034039">
    <property type="term" value="F:8-oxo-7,8-dihydroguanine DNA N-glycosylase activity"/>
    <property type="evidence" value="ECO:0007669"/>
    <property type="project" value="TreeGrafter"/>
</dbReference>
<dbReference type="Gene3D" id="1.10.1670.10">
    <property type="entry name" value="Helix-hairpin-Helix base-excision DNA repair enzymes (C-terminal)"/>
    <property type="match status" value="1"/>
</dbReference>
<dbReference type="InterPro" id="IPR044298">
    <property type="entry name" value="MIG/MutY"/>
</dbReference>
<evidence type="ECO:0000256" key="5">
    <source>
        <dbReference type="ARBA" id="ARBA00022801"/>
    </source>
</evidence>
<dbReference type="GO" id="GO:0035485">
    <property type="term" value="F:adenine/guanine mispair binding"/>
    <property type="evidence" value="ECO:0007669"/>
    <property type="project" value="TreeGrafter"/>
</dbReference>
<reference evidence="11 12" key="1">
    <citation type="journal article" date="2016" name="Nat. Commun.">
        <title>Thousands of microbial genomes shed light on interconnected biogeochemical processes in an aquifer system.</title>
        <authorList>
            <person name="Anantharaman K."/>
            <person name="Brown C.T."/>
            <person name="Hug L.A."/>
            <person name="Sharon I."/>
            <person name="Castelle C.J."/>
            <person name="Probst A.J."/>
            <person name="Thomas B.C."/>
            <person name="Singh A."/>
            <person name="Wilkins M.J."/>
            <person name="Karaoz U."/>
            <person name="Brodie E.L."/>
            <person name="Williams K.H."/>
            <person name="Hubbard S.S."/>
            <person name="Banfield J.F."/>
        </authorList>
    </citation>
    <scope>NUCLEOTIDE SEQUENCE [LARGE SCALE GENOMIC DNA]</scope>
</reference>
<dbReference type="EMBL" id="MHUZ01000018">
    <property type="protein sequence ID" value="OHA85767.1"/>
    <property type="molecule type" value="Genomic_DNA"/>
</dbReference>
<dbReference type="AlphaFoldDB" id="A0A1G2SL55"/>
<name>A0A1G2SL55_9BACT</name>
<dbReference type="GO" id="GO:0000701">
    <property type="term" value="F:purine-specific mismatch base pair DNA N-glycosylase activity"/>
    <property type="evidence" value="ECO:0007669"/>
    <property type="project" value="TreeGrafter"/>
</dbReference>
<dbReference type="PANTHER" id="PTHR42944:SF1">
    <property type="entry name" value="ADENINE DNA GLYCOSYLASE"/>
    <property type="match status" value="1"/>
</dbReference>
<comment type="similarity">
    <text evidence="2">Belongs to the Nth/MutY family.</text>
</comment>
<evidence type="ECO:0000256" key="1">
    <source>
        <dbReference type="ARBA" id="ARBA00001966"/>
    </source>
</evidence>
<evidence type="ECO:0000313" key="12">
    <source>
        <dbReference type="Proteomes" id="UP000178168"/>
    </source>
</evidence>
<keyword evidence="9" id="KW-0326">Glycosidase</keyword>
<evidence type="ECO:0000259" key="10">
    <source>
        <dbReference type="SMART" id="SM00478"/>
    </source>
</evidence>
<dbReference type="SMART" id="SM00478">
    <property type="entry name" value="ENDO3c"/>
    <property type="match status" value="1"/>
</dbReference>
<feature type="domain" description="HhH-GPD" evidence="10">
    <location>
        <begin position="40"/>
        <end position="188"/>
    </location>
</feature>
<organism evidence="11 12">
    <name type="scientific">Candidatus Yonathbacteria bacterium RIFOXYD1_FULL_52_36</name>
    <dbReference type="NCBI Taxonomy" id="1802730"/>
    <lineage>
        <taxon>Bacteria</taxon>
        <taxon>Candidatus Yonathiibacteriota</taxon>
    </lineage>
</organism>
<gene>
    <name evidence="11" type="ORF">A2591_02780</name>
</gene>
<dbReference type="GO" id="GO:0006284">
    <property type="term" value="P:base-excision repair"/>
    <property type="evidence" value="ECO:0007669"/>
    <property type="project" value="InterPro"/>
</dbReference>
<dbReference type="PROSITE" id="PS01155">
    <property type="entry name" value="ENDONUCLEASE_III_2"/>
    <property type="match status" value="1"/>
</dbReference>
<keyword evidence="6" id="KW-0408">Iron</keyword>
<dbReference type="GO" id="GO:0051536">
    <property type="term" value="F:iron-sulfur cluster binding"/>
    <property type="evidence" value="ECO:0007669"/>
    <property type="project" value="UniProtKB-KW"/>
</dbReference>
<keyword evidence="4" id="KW-0227">DNA damage</keyword>
<keyword evidence="8" id="KW-0234">DNA repair</keyword>
<comment type="cofactor">
    <cofactor evidence="1">
        <name>[4Fe-4S] cluster</name>
        <dbReference type="ChEBI" id="CHEBI:49883"/>
    </cofactor>
</comment>
<evidence type="ECO:0000256" key="2">
    <source>
        <dbReference type="ARBA" id="ARBA00008343"/>
    </source>
</evidence>
<dbReference type="Proteomes" id="UP000178168">
    <property type="component" value="Unassembled WGS sequence"/>
</dbReference>
<proteinExistence type="inferred from homology"/>
<evidence type="ECO:0000256" key="8">
    <source>
        <dbReference type="ARBA" id="ARBA00023204"/>
    </source>
</evidence>
<evidence type="ECO:0000256" key="9">
    <source>
        <dbReference type="ARBA" id="ARBA00023295"/>
    </source>
</evidence>
<evidence type="ECO:0000313" key="11">
    <source>
        <dbReference type="EMBL" id="OHA85767.1"/>
    </source>
</evidence>
<evidence type="ECO:0000256" key="3">
    <source>
        <dbReference type="ARBA" id="ARBA00022723"/>
    </source>
</evidence>
<dbReference type="GO" id="GO:0046872">
    <property type="term" value="F:metal ion binding"/>
    <property type="evidence" value="ECO:0007669"/>
    <property type="project" value="UniProtKB-KW"/>
</dbReference>
<keyword evidence="5" id="KW-0378">Hydrolase</keyword>
<dbReference type="InterPro" id="IPR011257">
    <property type="entry name" value="DNA_glycosylase"/>
</dbReference>
<dbReference type="STRING" id="1802730.A2591_02780"/>
<evidence type="ECO:0000256" key="6">
    <source>
        <dbReference type="ARBA" id="ARBA00023004"/>
    </source>
</evidence>